<dbReference type="InterPro" id="IPR053168">
    <property type="entry name" value="Glutamic_endopeptidase"/>
</dbReference>
<organism evidence="2 3">
    <name type="scientific">Papaver atlanticum</name>
    <dbReference type="NCBI Taxonomy" id="357466"/>
    <lineage>
        <taxon>Eukaryota</taxon>
        <taxon>Viridiplantae</taxon>
        <taxon>Streptophyta</taxon>
        <taxon>Embryophyta</taxon>
        <taxon>Tracheophyta</taxon>
        <taxon>Spermatophyta</taxon>
        <taxon>Magnoliopsida</taxon>
        <taxon>Ranunculales</taxon>
        <taxon>Papaveraceae</taxon>
        <taxon>Papaveroideae</taxon>
        <taxon>Papaver</taxon>
    </lineage>
</organism>
<dbReference type="AlphaFoldDB" id="A0AAD4XMV7"/>
<dbReference type="PROSITE" id="PS52045">
    <property type="entry name" value="NEPROSIN_PEP_CD"/>
    <property type="match status" value="1"/>
</dbReference>
<dbReference type="InterPro" id="IPR025521">
    <property type="entry name" value="Neprosin_propep"/>
</dbReference>
<dbReference type="Gene3D" id="3.90.1320.10">
    <property type="entry name" value="Outer-capsid protein sigma 3, large lobe"/>
    <property type="match status" value="1"/>
</dbReference>
<dbReference type="PANTHER" id="PTHR31589:SF221">
    <property type="entry name" value="LIGASE, PUTATIVE (DUF239)-RELATED"/>
    <property type="match status" value="1"/>
</dbReference>
<comment type="caution">
    <text evidence="2">The sequence shown here is derived from an EMBL/GenBank/DDBJ whole genome shotgun (WGS) entry which is preliminary data.</text>
</comment>
<accession>A0AAD4XMV7</accession>
<dbReference type="PANTHER" id="PTHR31589">
    <property type="entry name" value="PROTEIN, PUTATIVE (DUF239)-RELATED-RELATED"/>
    <property type="match status" value="1"/>
</dbReference>
<dbReference type="EMBL" id="JAJJMB010008202">
    <property type="protein sequence ID" value="KAI3925125.1"/>
    <property type="molecule type" value="Genomic_DNA"/>
</dbReference>
<name>A0AAD4XMV7_9MAGN</name>
<dbReference type="Pfam" id="PF14365">
    <property type="entry name" value="Neprosin_AP"/>
    <property type="match status" value="1"/>
</dbReference>
<protein>
    <recommendedName>
        <fullName evidence="1">Neprosin PEP catalytic domain-containing protein</fullName>
    </recommendedName>
</protein>
<dbReference type="Proteomes" id="UP001202328">
    <property type="component" value="Unassembled WGS sequence"/>
</dbReference>
<reference evidence="2" key="1">
    <citation type="submission" date="2022-04" db="EMBL/GenBank/DDBJ databases">
        <title>A functionally conserved STORR gene fusion in Papaver species that diverged 16.8 million years ago.</title>
        <authorList>
            <person name="Catania T."/>
        </authorList>
    </citation>
    <scope>NUCLEOTIDE SEQUENCE</scope>
    <source>
        <strain evidence="2">S-188037</strain>
    </source>
</reference>
<evidence type="ECO:0000313" key="2">
    <source>
        <dbReference type="EMBL" id="KAI3925125.1"/>
    </source>
</evidence>
<proteinExistence type="predicted"/>
<dbReference type="InterPro" id="IPR004314">
    <property type="entry name" value="Neprosin"/>
</dbReference>
<evidence type="ECO:0000259" key="1">
    <source>
        <dbReference type="PROSITE" id="PS52045"/>
    </source>
</evidence>
<dbReference type="Pfam" id="PF03080">
    <property type="entry name" value="Neprosin"/>
    <property type="match status" value="1"/>
</dbReference>
<sequence length="397" mass="45012">MSKFINSASRQFILAIFVYIVLTPALVDGRRISNGVNKSIIKTIKVDNDEIIDCYDIFKQPSLDHPSLRNHTIQLRPSVYPKNTKLDNPGTLQLTQTWHKYGTCPHGTIPIRRNVRKHYDSTLFRKQRRPKPFHNKKPNTLQSNEDSEIHEWATIKMHGSFIGAQAKINLWNPMVESSSEMSVSQIWVRAGPYNELNTIEAGWTVDPFYFNDSQTRFFIMWTGDGYKHGCVNLLCPGFVQTSSDIGLGCNFTEMSTFNGDQKDATFSIHKDQNSGNWWVQLQGISLGYYPSSIFNRLSKTADGVDFGGEITNARSNGIHTTTQMGSGHYPSEGGLGISSYFSHVQVITENNEVIDNPENVQLYISNPYCYDLKVDEKRTNGYSFYYGGSGYNDKCQQ</sequence>
<feature type="domain" description="Neprosin PEP catalytic" evidence="1">
    <location>
        <begin position="142"/>
        <end position="396"/>
    </location>
</feature>
<evidence type="ECO:0000313" key="3">
    <source>
        <dbReference type="Proteomes" id="UP001202328"/>
    </source>
</evidence>
<gene>
    <name evidence="2" type="ORF">MKW98_009775</name>
</gene>
<keyword evidence="3" id="KW-1185">Reference proteome</keyword>